<reference evidence="1" key="1">
    <citation type="journal article" date="2021" name="PeerJ">
        <title>Extensive microbial diversity within the chicken gut microbiome revealed by metagenomics and culture.</title>
        <authorList>
            <person name="Gilroy R."/>
            <person name="Ravi A."/>
            <person name="Getino M."/>
            <person name="Pursley I."/>
            <person name="Horton D.L."/>
            <person name="Alikhan N.F."/>
            <person name="Baker D."/>
            <person name="Gharbi K."/>
            <person name="Hall N."/>
            <person name="Watson M."/>
            <person name="Adriaenssens E.M."/>
            <person name="Foster-Nyarko E."/>
            <person name="Jarju S."/>
            <person name="Secka A."/>
            <person name="Antonio M."/>
            <person name="Oren A."/>
            <person name="Chaudhuri R.R."/>
            <person name="La Ragione R."/>
            <person name="Hildebrand F."/>
            <person name="Pallen M.J."/>
        </authorList>
    </citation>
    <scope>NUCLEOTIDE SEQUENCE</scope>
    <source>
        <strain evidence="1">7886</strain>
    </source>
</reference>
<dbReference type="InterPro" id="IPR036390">
    <property type="entry name" value="WH_DNA-bd_sf"/>
</dbReference>
<dbReference type="EMBL" id="DYWC01000186">
    <property type="protein sequence ID" value="HJF87375.1"/>
    <property type="molecule type" value="Genomic_DNA"/>
</dbReference>
<comment type="caution">
    <text evidence="1">The sequence shown here is derived from an EMBL/GenBank/DDBJ whole genome shotgun (WGS) entry which is preliminary data.</text>
</comment>
<evidence type="ECO:0000313" key="1">
    <source>
        <dbReference type="EMBL" id="HJF87375.1"/>
    </source>
</evidence>
<dbReference type="Pfam" id="PF09639">
    <property type="entry name" value="YjcQ"/>
    <property type="match status" value="1"/>
</dbReference>
<gene>
    <name evidence="1" type="ORF">K8V88_08040</name>
</gene>
<accession>A0A921L9M6</accession>
<evidence type="ECO:0000313" key="2">
    <source>
        <dbReference type="Proteomes" id="UP000747013"/>
    </source>
</evidence>
<name>A0A921L9M6_9LACO</name>
<dbReference type="SUPFAM" id="SSF46785">
    <property type="entry name" value="Winged helix' DNA-binding domain"/>
    <property type="match status" value="1"/>
</dbReference>
<dbReference type="AlphaFoldDB" id="A0A921L9M6"/>
<dbReference type="InterPro" id="IPR018597">
    <property type="entry name" value="Phage_Tuc2009_YjcQ"/>
</dbReference>
<protein>
    <submittedName>
        <fullName evidence="1">YjcQ family protein</fullName>
    </submittedName>
</protein>
<dbReference type="Proteomes" id="UP000747013">
    <property type="component" value="Unassembled WGS sequence"/>
</dbReference>
<sequence>MAHNDYFTVAYKILSYLKYCYEEGQNPDLDILDAPTFKISNNQFYKTLMMLMDDGYIKGLKFTPTKTGTIVSNMDRVYITSDGLQYLEENTMMKKAYKIFKEVRDWLPLMK</sequence>
<proteinExistence type="predicted"/>
<dbReference type="InterPro" id="IPR036388">
    <property type="entry name" value="WH-like_DNA-bd_sf"/>
</dbReference>
<dbReference type="Gene3D" id="1.10.10.10">
    <property type="entry name" value="Winged helix-like DNA-binding domain superfamily/Winged helix DNA-binding domain"/>
    <property type="match status" value="1"/>
</dbReference>
<reference evidence="1" key="2">
    <citation type="submission" date="2021-09" db="EMBL/GenBank/DDBJ databases">
        <authorList>
            <person name="Gilroy R."/>
        </authorList>
    </citation>
    <scope>NUCLEOTIDE SEQUENCE</scope>
    <source>
        <strain evidence="1">7886</strain>
    </source>
</reference>
<organism evidence="1 2">
    <name type="scientific">Companilactobacillus farciminis</name>
    <dbReference type="NCBI Taxonomy" id="1612"/>
    <lineage>
        <taxon>Bacteria</taxon>
        <taxon>Bacillati</taxon>
        <taxon>Bacillota</taxon>
        <taxon>Bacilli</taxon>
        <taxon>Lactobacillales</taxon>
        <taxon>Lactobacillaceae</taxon>
        <taxon>Companilactobacillus</taxon>
    </lineage>
</organism>